<feature type="compositionally biased region" description="Basic and acidic residues" evidence="2">
    <location>
        <begin position="124"/>
        <end position="135"/>
    </location>
</feature>
<feature type="compositionally biased region" description="Basic and acidic residues" evidence="2">
    <location>
        <begin position="186"/>
        <end position="214"/>
    </location>
</feature>
<evidence type="ECO:0000256" key="1">
    <source>
        <dbReference type="SAM" id="Coils"/>
    </source>
</evidence>
<feature type="coiled-coil region" evidence="1">
    <location>
        <begin position="289"/>
        <end position="340"/>
    </location>
</feature>
<feature type="region of interest" description="Disordered" evidence="2">
    <location>
        <begin position="144"/>
        <end position="214"/>
    </location>
</feature>
<evidence type="ECO:0000313" key="3">
    <source>
        <dbReference type="Proteomes" id="UP000504615"/>
    </source>
</evidence>
<proteinExistence type="predicted"/>
<keyword evidence="3" id="KW-1185">Reference proteome</keyword>
<feature type="compositionally biased region" description="Low complexity" evidence="2">
    <location>
        <begin position="176"/>
        <end position="185"/>
    </location>
</feature>
<feature type="region of interest" description="Disordered" evidence="2">
    <location>
        <begin position="116"/>
        <end position="135"/>
    </location>
</feature>
<evidence type="ECO:0000256" key="2">
    <source>
        <dbReference type="SAM" id="MobiDB-lite"/>
    </source>
</evidence>
<reference evidence="4 5" key="1">
    <citation type="submission" date="2025-04" db="UniProtKB">
        <authorList>
            <consortium name="RefSeq"/>
        </authorList>
    </citation>
    <scope>IDENTIFICATION</scope>
</reference>
<gene>
    <name evidence="4 5" type="primary">LOC105422846</name>
</gene>
<dbReference type="RefSeq" id="XP_011630687.1">
    <property type="nucleotide sequence ID" value="XM_011632385.2"/>
</dbReference>
<organism evidence="3 5">
    <name type="scientific">Pogonomyrmex barbatus</name>
    <name type="common">red harvester ant</name>
    <dbReference type="NCBI Taxonomy" id="144034"/>
    <lineage>
        <taxon>Eukaryota</taxon>
        <taxon>Metazoa</taxon>
        <taxon>Ecdysozoa</taxon>
        <taxon>Arthropoda</taxon>
        <taxon>Hexapoda</taxon>
        <taxon>Insecta</taxon>
        <taxon>Pterygota</taxon>
        <taxon>Neoptera</taxon>
        <taxon>Endopterygota</taxon>
        <taxon>Hymenoptera</taxon>
        <taxon>Apocrita</taxon>
        <taxon>Aculeata</taxon>
        <taxon>Formicoidea</taxon>
        <taxon>Formicidae</taxon>
        <taxon>Myrmicinae</taxon>
        <taxon>Pogonomyrmex</taxon>
    </lineage>
</organism>
<keyword evidence="1" id="KW-0175">Coiled coil</keyword>
<sequence length="340" mass="39410">MNDSFLEELELIPKESKQISLQQVDRHVTTRHATSSPLPSFLEQDEKDNVIRSQKEYYMITVPSTSDIKIIDNKEPSLKNSKKQSDQNVKKHSVKTFEKTEKITEKRKFIDMKVKMSDNQQSVSREHKLKLQEIKYPKTSENKITINKDCKRRSGSHKEITHSTNTPIKENKRSLDSSNNNFSDTSSKENSRPSSDSSKEAGSHNSKEKEKLIDKSRKSGFKIQDQDPVVLLTAIKELISTYTKQESTKILRAMQDLHINSQATLIKNILNQTDDLIKEMHPSKDSARVRALIDENEQLHQELMTLRMRNENLQNKLEELEFLKQENAALKLKCNEQMRT</sequence>
<protein>
    <submittedName>
        <fullName evidence="4 5">Uncharacterized protein LOC105422846</fullName>
    </submittedName>
</protein>
<dbReference type="GeneID" id="105422846"/>
<dbReference type="KEGG" id="pbar:105422846"/>
<name>A0A6I9VSG4_9HYME</name>
<dbReference type="AlphaFoldDB" id="A0A6I9VSG4"/>
<dbReference type="RefSeq" id="XP_011630688.1">
    <property type="nucleotide sequence ID" value="XM_011632386.2"/>
</dbReference>
<evidence type="ECO:0000313" key="4">
    <source>
        <dbReference type="RefSeq" id="XP_011630687.1"/>
    </source>
</evidence>
<accession>A0A6I9VSG4</accession>
<evidence type="ECO:0000313" key="5">
    <source>
        <dbReference type="RefSeq" id="XP_011630688.1"/>
    </source>
</evidence>
<dbReference type="OrthoDB" id="7673585at2759"/>
<dbReference type="Proteomes" id="UP000504615">
    <property type="component" value="Unplaced"/>
</dbReference>